<gene>
    <name evidence="1" type="ORF">DKG74_18715</name>
</gene>
<dbReference type="InterPro" id="IPR050678">
    <property type="entry name" value="DNA_Partitioning_ATPase"/>
</dbReference>
<name>A0A317DV70_9PROT</name>
<dbReference type="PANTHER" id="PTHR13696:SF96">
    <property type="entry name" value="COBQ_COBB_MIND_PARA NUCLEOTIDE BINDING DOMAIN-CONTAINING PROTEIN"/>
    <property type="match status" value="1"/>
</dbReference>
<sequence length="279" mass="30833">MSDGRRAHIVVLGNEKGGSGKSTSAMHLVVALLEQGRRVATIDLDGRQRTLTRYLENRAKAVAEGANMLMPSFAVVTRSEIPDFHEAQADERGRFLGVLESYVDNHDVVIIDCPGSDSFMSRLAHGCADTLLTPMNDSFIDLDLIARVDPNDHSILGPSLYSELVWEMRKRRARTGGTIDWLVMRNRVGHLDARNKRRVSEVLARLAKRIGFRVVAGLSERVTYRELFLQGLTMLDLGRTGQTLTMSEVAARQEVRTLVASLDLPPVSRDAAPLVSAAE</sequence>
<dbReference type="EMBL" id="QGLE01000014">
    <property type="protein sequence ID" value="PWR18461.1"/>
    <property type="molecule type" value="Genomic_DNA"/>
</dbReference>
<dbReference type="Gene3D" id="3.40.50.300">
    <property type="entry name" value="P-loop containing nucleotide triphosphate hydrolases"/>
    <property type="match status" value="1"/>
</dbReference>
<dbReference type="CDD" id="cd02042">
    <property type="entry name" value="ParAB_family"/>
    <property type="match status" value="1"/>
</dbReference>
<reference evidence="1 2" key="1">
    <citation type="submission" date="2018-05" db="EMBL/GenBank/DDBJ databases">
        <title>Zavarzinia sp. HR-AS.</title>
        <authorList>
            <person name="Lee Y."/>
            <person name="Jeon C.O."/>
        </authorList>
    </citation>
    <scope>NUCLEOTIDE SEQUENCE [LARGE SCALE GENOMIC DNA]</scope>
    <source>
        <strain evidence="1 2">HR-AS</strain>
    </source>
</reference>
<evidence type="ECO:0000313" key="2">
    <source>
        <dbReference type="Proteomes" id="UP000245461"/>
    </source>
</evidence>
<dbReference type="OrthoDB" id="13869at2"/>
<organism evidence="1 2">
    <name type="scientific">Zavarzinia aquatilis</name>
    <dbReference type="NCBI Taxonomy" id="2211142"/>
    <lineage>
        <taxon>Bacteria</taxon>
        <taxon>Pseudomonadati</taxon>
        <taxon>Pseudomonadota</taxon>
        <taxon>Alphaproteobacteria</taxon>
        <taxon>Rhodospirillales</taxon>
        <taxon>Zavarziniaceae</taxon>
        <taxon>Zavarzinia</taxon>
    </lineage>
</organism>
<evidence type="ECO:0000313" key="1">
    <source>
        <dbReference type="EMBL" id="PWR18461.1"/>
    </source>
</evidence>
<dbReference type="AlphaFoldDB" id="A0A317DV70"/>
<keyword evidence="2" id="KW-1185">Reference proteome</keyword>
<protein>
    <submittedName>
        <fullName evidence="1">ATPase</fullName>
    </submittedName>
</protein>
<accession>A0A317DV70</accession>
<dbReference type="RefSeq" id="WP_109907709.1">
    <property type="nucleotide sequence ID" value="NZ_QGLE01000014.1"/>
</dbReference>
<dbReference type="InterPro" id="IPR015223">
    <property type="entry name" value="MipZ"/>
</dbReference>
<dbReference type="InterPro" id="IPR027417">
    <property type="entry name" value="P-loop_NTPase"/>
</dbReference>
<comment type="caution">
    <text evidence="1">The sequence shown here is derived from an EMBL/GenBank/DDBJ whole genome shotgun (WGS) entry which is preliminary data.</text>
</comment>
<dbReference type="Pfam" id="PF09140">
    <property type="entry name" value="MipZ"/>
    <property type="match status" value="1"/>
</dbReference>
<dbReference type="Proteomes" id="UP000245461">
    <property type="component" value="Unassembled WGS sequence"/>
</dbReference>
<dbReference type="SUPFAM" id="SSF52540">
    <property type="entry name" value="P-loop containing nucleoside triphosphate hydrolases"/>
    <property type="match status" value="1"/>
</dbReference>
<proteinExistence type="predicted"/>
<dbReference type="PANTHER" id="PTHR13696">
    <property type="entry name" value="P-LOOP CONTAINING NUCLEOSIDE TRIPHOSPHATE HYDROLASE"/>
    <property type="match status" value="1"/>
</dbReference>